<dbReference type="Gene3D" id="2.60.40.10">
    <property type="entry name" value="Immunoglobulins"/>
    <property type="match status" value="1"/>
</dbReference>
<dbReference type="Pfam" id="PF01345">
    <property type="entry name" value="DUF11"/>
    <property type="match status" value="3"/>
</dbReference>
<feature type="domain" description="DUF11" evidence="2">
    <location>
        <begin position="484"/>
        <end position="590"/>
    </location>
</feature>
<dbReference type="PANTHER" id="PTHR34819">
    <property type="entry name" value="LARGE CYSTEINE-RICH PERIPLASMIC PROTEIN OMCB"/>
    <property type="match status" value="1"/>
</dbReference>
<feature type="domain" description="DUF11" evidence="2">
    <location>
        <begin position="598"/>
        <end position="705"/>
    </location>
</feature>
<dbReference type="Gene3D" id="2.60.40.1170">
    <property type="entry name" value="Mu homology domain, subdomain B"/>
    <property type="match status" value="1"/>
</dbReference>
<dbReference type="PANTHER" id="PTHR34819:SF3">
    <property type="entry name" value="CELL SURFACE PROTEIN"/>
    <property type="match status" value="1"/>
</dbReference>
<dbReference type="Proteomes" id="UP000634308">
    <property type="component" value="Unassembled WGS sequence"/>
</dbReference>
<evidence type="ECO:0000256" key="1">
    <source>
        <dbReference type="SAM" id="SignalP"/>
    </source>
</evidence>
<dbReference type="InterPro" id="IPR047589">
    <property type="entry name" value="DUF11_rpt"/>
</dbReference>
<dbReference type="InterPro" id="IPR051172">
    <property type="entry name" value="Chlamydia_OmcB"/>
</dbReference>
<keyword evidence="4" id="KW-1185">Reference proteome</keyword>
<dbReference type="RefSeq" id="WP_308425528.1">
    <property type="nucleotide sequence ID" value="NZ_BMQM01000029.1"/>
</dbReference>
<dbReference type="NCBIfam" id="TIGR01451">
    <property type="entry name" value="B_ant_repeat"/>
    <property type="match status" value="2"/>
</dbReference>
<accession>A0ABQ2RXA6</accession>
<keyword evidence="1" id="KW-0732">Signal</keyword>
<evidence type="ECO:0000259" key="2">
    <source>
        <dbReference type="Pfam" id="PF01345"/>
    </source>
</evidence>
<evidence type="ECO:0000313" key="3">
    <source>
        <dbReference type="EMBL" id="GGR68933.1"/>
    </source>
</evidence>
<dbReference type="InterPro" id="IPR001434">
    <property type="entry name" value="OmcB-like_DUF11"/>
</dbReference>
<organism evidence="3 4">
    <name type="scientific">Deinococcus seoulensis</name>
    <dbReference type="NCBI Taxonomy" id="1837379"/>
    <lineage>
        <taxon>Bacteria</taxon>
        <taxon>Thermotogati</taxon>
        <taxon>Deinococcota</taxon>
        <taxon>Deinococci</taxon>
        <taxon>Deinococcales</taxon>
        <taxon>Deinococcaceae</taxon>
        <taxon>Deinococcus</taxon>
    </lineage>
</organism>
<reference evidence="4" key="1">
    <citation type="journal article" date="2019" name="Int. J. Syst. Evol. Microbiol.">
        <title>The Global Catalogue of Microorganisms (GCM) 10K type strain sequencing project: providing services to taxonomists for standard genome sequencing and annotation.</title>
        <authorList>
            <consortium name="The Broad Institute Genomics Platform"/>
            <consortium name="The Broad Institute Genome Sequencing Center for Infectious Disease"/>
            <person name="Wu L."/>
            <person name="Ma J."/>
        </authorList>
    </citation>
    <scope>NUCLEOTIDE SEQUENCE [LARGE SCALE GENOMIC DNA]</scope>
    <source>
        <strain evidence="4">JCM 31404</strain>
    </source>
</reference>
<evidence type="ECO:0000313" key="4">
    <source>
        <dbReference type="Proteomes" id="UP000634308"/>
    </source>
</evidence>
<dbReference type="Gene3D" id="2.60.40.740">
    <property type="match status" value="1"/>
</dbReference>
<protein>
    <recommendedName>
        <fullName evidence="2">DUF11 domain-containing protein</fullName>
    </recommendedName>
</protein>
<dbReference type="EMBL" id="BMQM01000029">
    <property type="protein sequence ID" value="GGR68933.1"/>
    <property type="molecule type" value="Genomic_DNA"/>
</dbReference>
<dbReference type="InterPro" id="IPR013783">
    <property type="entry name" value="Ig-like_fold"/>
</dbReference>
<dbReference type="SUPFAM" id="SSF117074">
    <property type="entry name" value="Hypothetical protein PA1324"/>
    <property type="match status" value="1"/>
</dbReference>
<comment type="caution">
    <text evidence="3">The sequence shown here is derived from an EMBL/GenBank/DDBJ whole genome shotgun (WGS) entry which is preliminary data.</text>
</comment>
<feature type="chain" id="PRO_5045944443" description="DUF11 domain-containing protein" evidence="1">
    <location>
        <begin position="25"/>
        <end position="930"/>
    </location>
</feature>
<proteinExistence type="predicted"/>
<sequence length="930" mass="96595">MTRFPLTPNLMLTGLLILAGQAAAARTPAGTEITNQAQAEFIPPTSPDPVRAVSNTIVTVVQAVCSVSVTPDGTVPQPGQSATLLPGEQAAFQYTVVNTGNTTGDFPVLARGEAGSTISPALRVIRDLNGNGRPDTNEPEVDRVTLAPDDSAALLLVVDTSDAQGDAYVNLIASCAGGESADSNNVSRVQVGPPPVLGVQKSFTPALVRPGSETTVTVSTSNTGQGESREVILTDLLAEQAAQGLTFVAGSARTNTGTLEYTQDGVTWTAQEVAPVRGVRVRAERLAPGASIVLTFRMLAGAAAENQVIPNTATAQTGGKSSSGSASADVRYLPAVAIGPVGVPEAPENTPADSQSRAFAVVGQQVCFDHTVKNTGDVRDNFRITVTYPQGGATSVLYGENGQPLAQPLVLDPGQTALVRICYDAQQAGPLESLITVNGDRGTSNTTRDLVGVVEAGLPELTKSFEATTQGDAGQTVVIPAGGTVAQGDTITYTLTVRNPYTRALTNAVVTDPIPAHVDFTSASDGGVVSGQPGAQSVQWNLGTLAPGESRSLTVVTQVSTRAQDGEALKNIFNLVTTELTQPLPSNEVQTPVWTAKLIIEKTVSAKEATFGDRLTYTLKITNESRTTAIIDAVVNDTPARGLEYIPGTSTLGGQPLADPAIAAGVLTWNGGIIPAGGSILITYQTRVTPEATGDLINTVEVSGKGAGGVARAIASNRATATTKLNPLKFAPIADIVGTVFVDRNRNGLFDPLLDTPVERARVLLAGGRQVVTDPKGRYSFPNVPTGTHALRLDPGTTPYPPLNVPQDGALSGTQTVFVRGLTSVDFPLAPLGGDISAVRRTTLTVGDVTVEKAVYATEGGYVVTLRVVTPRALKGVQLNDPLPTGAVLKEGGNTYAGTLDAGERNFTYRFDWTGEPRAATTDPVISWRY</sequence>
<gene>
    <name evidence="3" type="ORF">GCM10008959_33740</name>
</gene>
<feature type="domain" description="DUF11" evidence="2">
    <location>
        <begin position="197"/>
        <end position="317"/>
    </location>
</feature>
<name>A0ABQ2RXA6_9DEIO</name>
<feature type="signal peptide" evidence="1">
    <location>
        <begin position="1"/>
        <end position="24"/>
    </location>
</feature>